<feature type="domain" description="VOC" evidence="2">
    <location>
        <begin position="20"/>
        <end position="149"/>
    </location>
</feature>
<dbReference type="Proteomes" id="UP000604475">
    <property type="component" value="Unassembled WGS sequence"/>
</dbReference>
<protein>
    <submittedName>
        <fullName evidence="3">VOC family protein</fullName>
    </submittedName>
</protein>
<evidence type="ECO:0000313" key="4">
    <source>
        <dbReference type="Proteomes" id="UP000604475"/>
    </source>
</evidence>
<dbReference type="GO" id="GO:0046491">
    <property type="term" value="P:L-methylmalonyl-CoA metabolic process"/>
    <property type="evidence" value="ECO:0007669"/>
    <property type="project" value="TreeGrafter"/>
</dbReference>
<organism evidence="3 4">
    <name type="scientific">Frankia nepalensis</name>
    <dbReference type="NCBI Taxonomy" id="1836974"/>
    <lineage>
        <taxon>Bacteria</taxon>
        <taxon>Bacillati</taxon>
        <taxon>Actinomycetota</taxon>
        <taxon>Actinomycetes</taxon>
        <taxon>Frankiales</taxon>
        <taxon>Frankiaceae</taxon>
        <taxon>Frankia</taxon>
    </lineage>
</organism>
<dbReference type="PROSITE" id="PS51819">
    <property type="entry name" value="VOC"/>
    <property type="match status" value="1"/>
</dbReference>
<reference evidence="3" key="1">
    <citation type="submission" date="2020-12" db="EMBL/GenBank/DDBJ databases">
        <title>Genomic characterization of non-nitrogen-fixing Frankia strains.</title>
        <authorList>
            <person name="Carlos-Shanley C."/>
            <person name="Guerra T."/>
            <person name="Hahn D."/>
        </authorList>
    </citation>
    <scope>NUCLEOTIDE SEQUENCE</scope>
    <source>
        <strain evidence="3">CN6</strain>
    </source>
</reference>
<sequence>MTSLDAQIGQPQVLAGLGARFDHVAHAVPSIRAALPLYRDLLGGRPYAGGINPWGGHLGLLLMYPGEKKLELLEPVRPDSPAVSRFLAEHPRGGLHHITFRVPDLAAAVDVLSGSGYKPFGTRLEDPAWRETYLHPRETGGVLIQLVEAAENVPGPLDVPVDELLARAEALRLASHAHHAPSNGA</sequence>
<dbReference type="RefSeq" id="WP_203004598.1">
    <property type="nucleotide sequence ID" value="NZ_JADWYU010000141.1"/>
</dbReference>
<dbReference type="InterPro" id="IPR037523">
    <property type="entry name" value="VOC_core"/>
</dbReference>
<dbReference type="Gene3D" id="3.10.180.10">
    <property type="entry name" value="2,3-Dihydroxybiphenyl 1,2-Dioxygenase, domain 1"/>
    <property type="match status" value="1"/>
</dbReference>
<dbReference type="InterPro" id="IPR051785">
    <property type="entry name" value="MMCE/EMCE_epimerase"/>
</dbReference>
<proteinExistence type="predicted"/>
<dbReference type="InterPro" id="IPR029068">
    <property type="entry name" value="Glyas_Bleomycin-R_OHBP_Dase"/>
</dbReference>
<keyword evidence="4" id="KW-1185">Reference proteome</keyword>
<dbReference type="PANTHER" id="PTHR43048">
    <property type="entry name" value="METHYLMALONYL-COA EPIMERASE"/>
    <property type="match status" value="1"/>
</dbReference>
<dbReference type="GO" id="GO:0004493">
    <property type="term" value="F:methylmalonyl-CoA epimerase activity"/>
    <property type="evidence" value="ECO:0007669"/>
    <property type="project" value="TreeGrafter"/>
</dbReference>
<dbReference type="GO" id="GO:0046872">
    <property type="term" value="F:metal ion binding"/>
    <property type="evidence" value="ECO:0007669"/>
    <property type="project" value="UniProtKB-KW"/>
</dbReference>
<evidence type="ECO:0000256" key="1">
    <source>
        <dbReference type="ARBA" id="ARBA00022723"/>
    </source>
</evidence>
<name>A0A937RJ49_9ACTN</name>
<accession>A0A937RJ49</accession>
<dbReference type="PANTHER" id="PTHR43048:SF3">
    <property type="entry name" value="METHYLMALONYL-COA EPIMERASE, MITOCHONDRIAL"/>
    <property type="match status" value="1"/>
</dbReference>
<keyword evidence="1" id="KW-0479">Metal-binding</keyword>
<dbReference type="EMBL" id="JAEACQ010000377">
    <property type="protein sequence ID" value="MBL7633213.1"/>
    <property type="molecule type" value="Genomic_DNA"/>
</dbReference>
<dbReference type="SUPFAM" id="SSF54593">
    <property type="entry name" value="Glyoxalase/Bleomycin resistance protein/Dihydroxybiphenyl dioxygenase"/>
    <property type="match status" value="1"/>
</dbReference>
<dbReference type="AlphaFoldDB" id="A0A937RJ49"/>
<evidence type="ECO:0000259" key="2">
    <source>
        <dbReference type="PROSITE" id="PS51819"/>
    </source>
</evidence>
<dbReference type="Pfam" id="PF13669">
    <property type="entry name" value="Glyoxalase_4"/>
    <property type="match status" value="1"/>
</dbReference>
<evidence type="ECO:0000313" key="3">
    <source>
        <dbReference type="EMBL" id="MBL7633213.1"/>
    </source>
</evidence>
<gene>
    <name evidence="3" type="ORF">I7412_39890</name>
</gene>
<comment type="caution">
    <text evidence="3">The sequence shown here is derived from an EMBL/GenBank/DDBJ whole genome shotgun (WGS) entry which is preliminary data.</text>
</comment>